<dbReference type="Pfam" id="PF00582">
    <property type="entry name" value="Usp"/>
    <property type="match status" value="1"/>
</dbReference>
<dbReference type="InterPro" id="IPR014729">
    <property type="entry name" value="Rossmann-like_a/b/a_fold"/>
</dbReference>
<feature type="domain" description="UspA" evidence="2">
    <location>
        <begin position="2"/>
        <end position="142"/>
    </location>
</feature>
<proteinExistence type="inferred from homology"/>
<evidence type="ECO:0000313" key="4">
    <source>
        <dbReference type="Proteomes" id="UP000494203"/>
    </source>
</evidence>
<comment type="similarity">
    <text evidence="1">Belongs to the universal stress protein A family.</text>
</comment>
<accession>A0A6S7BWJ8</accession>
<dbReference type="InterPro" id="IPR006015">
    <property type="entry name" value="Universal_stress_UspA"/>
</dbReference>
<organism evidence="3 4">
    <name type="scientific">Achromobacter pulmonis</name>
    <dbReference type="NCBI Taxonomy" id="1389932"/>
    <lineage>
        <taxon>Bacteria</taxon>
        <taxon>Pseudomonadati</taxon>
        <taxon>Pseudomonadota</taxon>
        <taxon>Betaproteobacteria</taxon>
        <taxon>Burkholderiales</taxon>
        <taxon>Alcaligenaceae</taxon>
        <taxon>Achromobacter</taxon>
    </lineage>
</organism>
<dbReference type="CDD" id="cd00293">
    <property type="entry name" value="USP-like"/>
    <property type="match status" value="1"/>
</dbReference>
<evidence type="ECO:0000313" key="3">
    <source>
        <dbReference type="EMBL" id="CAB3820319.1"/>
    </source>
</evidence>
<dbReference type="RefSeq" id="WP_175139794.1">
    <property type="nucleotide sequence ID" value="NZ_CADIKZ010000001.1"/>
</dbReference>
<dbReference type="EMBL" id="CADIKZ010000001">
    <property type="protein sequence ID" value="CAB3820319.1"/>
    <property type="molecule type" value="Genomic_DNA"/>
</dbReference>
<dbReference type="SUPFAM" id="SSF52402">
    <property type="entry name" value="Adenine nucleotide alpha hydrolases-like"/>
    <property type="match status" value="1"/>
</dbReference>
<reference evidence="3 4" key="1">
    <citation type="submission" date="2020-04" db="EMBL/GenBank/DDBJ databases">
        <authorList>
            <person name="De Canck E."/>
        </authorList>
    </citation>
    <scope>NUCLEOTIDE SEQUENCE [LARGE SCALE GENOMIC DNA]</scope>
    <source>
        <strain evidence="3 4">LMG 26788</strain>
    </source>
</reference>
<evidence type="ECO:0000256" key="1">
    <source>
        <dbReference type="ARBA" id="ARBA00008791"/>
    </source>
</evidence>
<dbReference type="PANTHER" id="PTHR46268:SF6">
    <property type="entry name" value="UNIVERSAL STRESS PROTEIN UP12"/>
    <property type="match status" value="1"/>
</dbReference>
<evidence type="ECO:0000259" key="2">
    <source>
        <dbReference type="Pfam" id="PF00582"/>
    </source>
</evidence>
<dbReference type="Proteomes" id="UP000494203">
    <property type="component" value="Unassembled WGS sequence"/>
</dbReference>
<sequence length="142" mass="15045">MKILVAVDGSKFSLHAVKYAAKLVAGLQSGPHSITLICVHDDTGLNHAKSFVGKAAVADYLREVCEKELKPARKLLEAAGIRHDMVERTGHVAKEILDCAGKGKFDLVVLGSKGRGAIADLLIGSVAQRVLAAARQPVLLVK</sequence>
<dbReference type="Gene3D" id="3.40.50.620">
    <property type="entry name" value="HUPs"/>
    <property type="match status" value="1"/>
</dbReference>
<name>A0A6S7BWJ8_9BURK</name>
<protein>
    <recommendedName>
        <fullName evidence="2">UspA domain-containing protein</fullName>
    </recommendedName>
</protein>
<dbReference type="InterPro" id="IPR006016">
    <property type="entry name" value="UspA"/>
</dbReference>
<dbReference type="PRINTS" id="PR01438">
    <property type="entry name" value="UNVRSLSTRESS"/>
</dbReference>
<gene>
    <name evidence="3" type="ORF">LMG26788_00232</name>
</gene>
<dbReference type="AlphaFoldDB" id="A0A6S7BWJ8"/>
<dbReference type="PANTHER" id="PTHR46268">
    <property type="entry name" value="STRESS RESPONSE PROTEIN NHAX"/>
    <property type="match status" value="1"/>
</dbReference>
<keyword evidence="4" id="KW-1185">Reference proteome</keyword>